<dbReference type="EMBL" id="FRCA01000001">
    <property type="protein sequence ID" value="SHL28911.1"/>
    <property type="molecule type" value="Genomic_DNA"/>
</dbReference>
<evidence type="ECO:0000256" key="2">
    <source>
        <dbReference type="SAM" id="SignalP"/>
    </source>
</evidence>
<dbReference type="InterPro" id="IPR042100">
    <property type="entry name" value="Bug_dom1"/>
</dbReference>
<keyword evidence="4" id="KW-0675">Receptor</keyword>
<reference evidence="3 6" key="2">
    <citation type="submission" date="2019-07" db="EMBL/GenBank/DDBJ databases">
        <title>Whole genome shotgun sequence of Halomonas cupida NBRC 102219.</title>
        <authorList>
            <person name="Hosoyama A."/>
            <person name="Uohara A."/>
            <person name="Ohji S."/>
            <person name="Ichikawa N."/>
        </authorList>
    </citation>
    <scope>NUCLEOTIDE SEQUENCE [LARGE SCALE GENOMIC DNA]</scope>
    <source>
        <strain evidence="3 6">NBRC 102219</strain>
    </source>
</reference>
<keyword evidence="2" id="KW-0732">Signal</keyword>
<dbReference type="Gene3D" id="3.40.190.150">
    <property type="entry name" value="Bordetella uptake gene, domain 1"/>
    <property type="match status" value="1"/>
</dbReference>
<evidence type="ECO:0000313" key="6">
    <source>
        <dbReference type="Proteomes" id="UP000321726"/>
    </source>
</evidence>
<feature type="chain" id="PRO_5012093539" evidence="2">
    <location>
        <begin position="26"/>
        <end position="321"/>
    </location>
</feature>
<evidence type="ECO:0000313" key="4">
    <source>
        <dbReference type="EMBL" id="SHL28911.1"/>
    </source>
</evidence>
<dbReference type="Proteomes" id="UP000184123">
    <property type="component" value="Unassembled WGS sequence"/>
</dbReference>
<organism evidence="4 5">
    <name type="scientific">Halomonas cupida</name>
    <dbReference type="NCBI Taxonomy" id="44933"/>
    <lineage>
        <taxon>Bacteria</taxon>
        <taxon>Pseudomonadati</taxon>
        <taxon>Pseudomonadota</taxon>
        <taxon>Gammaproteobacteria</taxon>
        <taxon>Oceanospirillales</taxon>
        <taxon>Halomonadaceae</taxon>
        <taxon>Halomonas</taxon>
    </lineage>
</organism>
<dbReference type="PANTHER" id="PTHR42928">
    <property type="entry name" value="TRICARBOXYLATE-BINDING PROTEIN"/>
    <property type="match status" value="1"/>
</dbReference>
<name>A0A1M6ZEH6_9GAMM</name>
<sequence>MPTHKIMSRMFCFLGASLLASSAIAADFPQRDIRLIVPWAAGGGTDGISRKISNLAEQNLPVSIYAENITGAVSATGLTQMMRSRPDGHTLSVLTYDSVITVPRAELVPGYSLDKMTPIARITQEADAIVASRQSGFESLEELIEAAKAEPGTVRIGVMPEGSGPYLAARRLENMTGADFNIITYPGAAAAESEALLSGEIDAAIASLGDFSGLIESGDVQGLAELSSEQNPTYPDVPPISENGIDLESGSFIVLVAPANTPEDAIQTLETAYQEAFDSDEFQQWVSRIGVTPSWLGSDEVDDWMRARQEQVFALMDELEL</sequence>
<dbReference type="EMBL" id="BJXU01000091">
    <property type="protein sequence ID" value="GEN24399.1"/>
    <property type="molecule type" value="Genomic_DNA"/>
</dbReference>
<dbReference type="AlphaFoldDB" id="A0A1M6ZEH6"/>
<dbReference type="Gene3D" id="3.40.190.10">
    <property type="entry name" value="Periplasmic binding protein-like II"/>
    <property type="match status" value="1"/>
</dbReference>
<dbReference type="Proteomes" id="UP000321726">
    <property type="component" value="Unassembled WGS sequence"/>
</dbReference>
<dbReference type="PANTHER" id="PTHR42928:SF5">
    <property type="entry name" value="BLR1237 PROTEIN"/>
    <property type="match status" value="1"/>
</dbReference>
<accession>A0A1M6ZEH6</accession>
<dbReference type="CDD" id="cd07012">
    <property type="entry name" value="PBP2_Bug_TTT"/>
    <property type="match status" value="1"/>
</dbReference>
<evidence type="ECO:0000256" key="1">
    <source>
        <dbReference type="ARBA" id="ARBA00006987"/>
    </source>
</evidence>
<dbReference type="STRING" id="44933.SAMN05660971_00080"/>
<dbReference type="InterPro" id="IPR005064">
    <property type="entry name" value="BUG"/>
</dbReference>
<dbReference type="PIRSF" id="PIRSF017082">
    <property type="entry name" value="YflP"/>
    <property type="match status" value="1"/>
</dbReference>
<dbReference type="RefSeq" id="WP_073433060.1">
    <property type="nucleotide sequence ID" value="NZ_BJXU01000091.1"/>
</dbReference>
<dbReference type="SUPFAM" id="SSF53850">
    <property type="entry name" value="Periplasmic binding protein-like II"/>
    <property type="match status" value="1"/>
</dbReference>
<evidence type="ECO:0000313" key="3">
    <source>
        <dbReference type="EMBL" id="GEN24399.1"/>
    </source>
</evidence>
<evidence type="ECO:0000313" key="5">
    <source>
        <dbReference type="Proteomes" id="UP000184123"/>
    </source>
</evidence>
<dbReference type="Pfam" id="PF03401">
    <property type="entry name" value="TctC"/>
    <property type="match status" value="1"/>
</dbReference>
<protein>
    <submittedName>
        <fullName evidence="3">ABC transporter substrate-binding protein</fullName>
    </submittedName>
    <submittedName>
        <fullName evidence="4">Tripartite-type tricarboxylate transporter, receptor component TctC</fullName>
    </submittedName>
</protein>
<gene>
    <name evidence="3" type="ORF">HCU01_23480</name>
    <name evidence="4" type="ORF">SAMN05660971_00080</name>
</gene>
<feature type="signal peptide" evidence="2">
    <location>
        <begin position="1"/>
        <end position="25"/>
    </location>
</feature>
<keyword evidence="6" id="KW-1185">Reference proteome</keyword>
<comment type="similarity">
    <text evidence="1">Belongs to the UPF0065 (bug) family.</text>
</comment>
<proteinExistence type="inferred from homology"/>
<reference evidence="4 5" key="1">
    <citation type="submission" date="2016-11" db="EMBL/GenBank/DDBJ databases">
        <authorList>
            <person name="Jaros S."/>
            <person name="Januszkiewicz K."/>
            <person name="Wedrychowicz H."/>
        </authorList>
    </citation>
    <scope>NUCLEOTIDE SEQUENCE [LARGE SCALE GENOMIC DNA]</scope>
    <source>
        <strain evidence="4 5">DSM 4740</strain>
    </source>
</reference>